<organism evidence="1">
    <name type="scientific">Rhizophora mucronata</name>
    <name type="common">Asiatic mangrove</name>
    <dbReference type="NCBI Taxonomy" id="61149"/>
    <lineage>
        <taxon>Eukaryota</taxon>
        <taxon>Viridiplantae</taxon>
        <taxon>Streptophyta</taxon>
        <taxon>Embryophyta</taxon>
        <taxon>Tracheophyta</taxon>
        <taxon>Spermatophyta</taxon>
        <taxon>Magnoliopsida</taxon>
        <taxon>eudicotyledons</taxon>
        <taxon>Gunneridae</taxon>
        <taxon>Pentapetalae</taxon>
        <taxon>rosids</taxon>
        <taxon>fabids</taxon>
        <taxon>Malpighiales</taxon>
        <taxon>Rhizophoraceae</taxon>
        <taxon>Rhizophora</taxon>
    </lineage>
</organism>
<dbReference type="AlphaFoldDB" id="A0A2P2PA16"/>
<protein>
    <submittedName>
        <fullName evidence="1">Uncharacterized protein</fullName>
    </submittedName>
</protein>
<sequence>MKSESWYNDKVKTLFLVGTQCHLLPHCLCY</sequence>
<name>A0A2P2PA16_RHIMU</name>
<evidence type="ECO:0000313" key="1">
    <source>
        <dbReference type="EMBL" id="MBX51604.1"/>
    </source>
</evidence>
<accession>A0A2P2PA16</accession>
<dbReference type="EMBL" id="GGEC01071120">
    <property type="protein sequence ID" value="MBX51604.1"/>
    <property type="molecule type" value="Transcribed_RNA"/>
</dbReference>
<proteinExistence type="predicted"/>
<reference evidence="1" key="1">
    <citation type="submission" date="2018-02" db="EMBL/GenBank/DDBJ databases">
        <title>Rhizophora mucronata_Transcriptome.</title>
        <authorList>
            <person name="Meera S.P."/>
            <person name="Sreeshan A."/>
            <person name="Augustine A."/>
        </authorList>
    </citation>
    <scope>NUCLEOTIDE SEQUENCE</scope>
    <source>
        <tissue evidence="1">Leaf</tissue>
    </source>
</reference>